<dbReference type="PROSITE" id="PS50192">
    <property type="entry name" value="T_SNARE"/>
    <property type="match status" value="1"/>
</dbReference>
<dbReference type="InterPro" id="IPR006011">
    <property type="entry name" value="Syntaxin_N"/>
</dbReference>
<dbReference type="Gene3D" id="1.20.58.70">
    <property type="match status" value="1"/>
</dbReference>
<dbReference type="AlphaFoldDB" id="A0A3Q2XH13"/>
<dbReference type="STRING" id="109280.ENSHCOP00000003705"/>
<dbReference type="Proteomes" id="UP000264820">
    <property type="component" value="Unplaced"/>
</dbReference>
<comment type="similarity">
    <text evidence="1">Belongs to the syntaxin family.</text>
</comment>
<dbReference type="GO" id="GO:0005484">
    <property type="term" value="F:SNAP receptor activity"/>
    <property type="evidence" value="ECO:0007669"/>
    <property type="project" value="TreeGrafter"/>
</dbReference>
<dbReference type="PANTHER" id="PTHR19957">
    <property type="entry name" value="SYNTAXIN"/>
    <property type="match status" value="1"/>
</dbReference>
<evidence type="ECO:0000256" key="1">
    <source>
        <dbReference type="ARBA" id="ARBA00009063"/>
    </source>
</evidence>
<dbReference type="GO" id="GO:0048787">
    <property type="term" value="C:presynaptic active zone membrane"/>
    <property type="evidence" value="ECO:0007669"/>
    <property type="project" value="TreeGrafter"/>
</dbReference>
<dbReference type="GO" id="GO:0008021">
    <property type="term" value="C:synaptic vesicle"/>
    <property type="evidence" value="ECO:0007669"/>
    <property type="project" value="TreeGrafter"/>
</dbReference>
<dbReference type="OrthoDB" id="10255013at2759"/>
<protein>
    <submittedName>
        <fullName evidence="5">Syntaxin-2-like</fullName>
    </submittedName>
</protein>
<reference evidence="5" key="1">
    <citation type="submission" date="2025-08" db="UniProtKB">
        <authorList>
            <consortium name="Ensembl"/>
        </authorList>
    </citation>
    <scope>IDENTIFICATION</scope>
</reference>
<dbReference type="SMART" id="SM00503">
    <property type="entry name" value="SynN"/>
    <property type="match status" value="1"/>
</dbReference>
<evidence type="ECO:0000259" key="4">
    <source>
        <dbReference type="PROSITE" id="PS50192"/>
    </source>
</evidence>
<dbReference type="CDD" id="cd00179">
    <property type="entry name" value="SynN"/>
    <property type="match status" value="1"/>
</dbReference>
<dbReference type="InterPro" id="IPR045242">
    <property type="entry name" value="Syntaxin"/>
</dbReference>
<dbReference type="GO" id="GO:0031201">
    <property type="term" value="C:SNARE complex"/>
    <property type="evidence" value="ECO:0007669"/>
    <property type="project" value="TreeGrafter"/>
</dbReference>
<proteinExistence type="inferred from homology"/>
<keyword evidence="6" id="KW-1185">Reference proteome</keyword>
<feature type="compositionally biased region" description="Polar residues" evidence="3">
    <location>
        <begin position="263"/>
        <end position="273"/>
    </location>
</feature>
<dbReference type="Pfam" id="PF00804">
    <property type="entry name" value="Syntaxin"/>
    <property type="match status" value="1"/>
</dbReference>
<accession>A0A3Q2XH13</accession>
<dbReference type="OMA" id="REIMIEF"/>
<dbReference type="GO" id="GO:0006886">
    <property type="term" value="P:intracellular protein transport"/>
    <property type="evidence" value="ECO:0007669"/>
    <property type="project" value="TreeGrafter"/>
</dbReference>
<dbReference type="InterPro" id="IPR010989">
    <property type="entry name" value="SNARE"/>
</dbReference>
<keyword evidence="2" id="KW-0175">Coiled coil</keyword>
<reference evidence="5" key="2">
    <citation type="submission" date="2025-09" db="UniProtKB">
        <authorList>
            <consortium name="Ensembl"/>
        </authorList>
    </citation>
    <scope>IDENTIFICATION</scope>
</reference>
<dbReference type="Gene3D" id="1.20.5.110">
    <property type="match status" value="1"/>
</dbReference>
<dbReference type="PANTHER" id="PTHR19957:SF36">
    <property type="entry name" value="SYNTAXIN-2"/>
    <property type="match status" value="1"/>
</dbReference>
<dbReference type="GO" id="GO:0048278">
    <property type="term" value="P:vesicle docking"/>
    <property type="evidence" value="ECO:0007669"/>
    <property type="project" value="TreeGrafter"/>
</dbReference>
<sequence length="282" mass="32114">MAHAARGEVVMEEFFKTVEELRSLIQKMSCQVDEVEKRQSALLASSNADKRCRKELELLNNKIKTDAKLFQAKLKTLQDDFPADCSRNGASVMQRMNSNQHAHLTRCFAEVMTSHHNAQVTFREKCKARIQRQLQIVDKVTTDEELEEMLNCHSVTIFISDVVDSGASLSSKALSEIKSRHEDIIHLEASIRQLHDILADTAMLLESQGELVNSIEKNVASAAEYVEESREETHKAVTYKKNPYKLVSLPRFFKSFRRKREANTVTGPNSSDQNHNDRNNAH</sequence>
<evidence type="ECO:0000313" key="5">
    <source>
        <dbReference type="Ensembl" id="ENSHCOP00000003705.1"/>
    </source>
</evidence>
<dbReference type="SUPFAM" id="SSF47661">
    <property type="entry name" value="t-snare proteins"/>
    <property type="match status" value="1"/>
</dbReference>
<feature type="domain" description="T-SNARE coiled-coil homology" evidence="4">
    <location>
        <begin position="174"/>
        <end position="236"/>
    </location>
</feature>
<dbReference type="InterPro" id="IPR000727">
    <property type="entry name" value="T_SNARE_dom"/>
</dbReference>
<name>A0A3Q2XH13_HIPCM</name>
<dbReference type="GeneTree" id="ENSGT01030000234627"/>
<dbReference type="SMART" id="SM00397">
    <property type="entry name" value="t_SNARE"/>
    <property type="match status" value="1"/>
</dbReference>
<dbReference type="RefSeq" id="XP_019713493.1">
    <property type="nucleotide sequence ID" value="XM_019857934.1"/>
</dbReference>
<feature type="region of interest" description="Disordered" evidence="3">
    <location>
        <begin position="261"/>
        <end position="282"/>
    </location>
</feature>
<dbReference type="GO" id="GO:0031629">
    <property type="term" value="P:synaptic vesicle fusion to presynaptic active zone membrane"/>
    <property type="evidence" value="ECO:0007669"/>
    <property type="project" value="TreeGrafter"/>
</dbReference>
<evidence type="ECO:0000256" key="3">
    <source>
        <dbReference type="SAM" id="MobiDB-lite"/>
    </source>
</evidence>
<dbReference type="GO" id="GO:0000149">
    <property type="term" value="F:SNARE binding"/>
    <property type="evidence" value="ECO:0007669"/>
    <property type="project" value="TreeGrafter"/>
</dbReference>
<dbReference type="Ensembl" id="ENSHCOT00000008281.1">
    <property type="protein sequence ID" value="ENSHCOP00000003705.1"/>
    <property type="gene ID" value="ENSHCOG00000005076.1"/>
</dbReference>
<dbReference type="GeneID" id="109508092"/>
<organism evidence="5 6">
    <name type="scientific">Hippocampus comes</name>
    <name type="common">Tiger tail seahorse</name>
    <dbReference type="NCBI Taxonomy" id="109280"/>
    <lineage>
        <taxon>Eukaryota</taxon>
        <taxon>Metazoa</taxon>
        <taxon>Chordata</taxon>
        <taxon>Craniata</taxon>
        <taxon>Vertebrata</taxon>
        <taxon>Euteleostomi</taxon>
        <taxon>Actinopterygii</taxon>
        <taxon>Neopterygii</taxon>
        <taxon>Teleostei</taxon>
        <taxon>Neoteleostei</taxon>
        <taxon>Acanthomorphata</taxon>
        <taxon>Syngnathiaria</taxon>
        <taxon>Syngnathiformes</taxon>
        <taxon>Syngnathoidei</taxon>
        <taxon>Syngnathidae</taxon>
        <taxon>Hippocampus</taxon>
    </lineage>
</organism>
<dbReference type="KEGG" id="hcq:109508092"/>
<evidence type="ECO:0000256" key="2">
    <source>
        <dbReference type="ARBA" id="ARBA00023054"/>
    </source>
</evidence>
<evidence type="ECO:0000313" key="6">
    <source>
        <dbReference type="Proteomes" id="UP000264820"/>
    </source>
</evidence>